<evidence type="ECO:0000259" key="6">
    <source>
        <dbReference type="PROSITE" id="PS50966"/>
    </source>
</evidence>
<protein>
    <recommendedName>
        <fullName evidence="6">SWIM-type domain-containing protein</fullName>
    </recommendedName>
</protein>
<dbReference type="AlphaFoldDB" id="A0AAE0CJK0"/>
<reference evidence="7" key="1">
    <citation type="journal article" date="2023" name="Plant J.">
        <title>Genome sequences and population genomics provide insights into the demographic history, inbreeding, and mutation load of two 'living fossil' tree species of Dipteronia.</title>
        <authorList>
            <person name="Feng Y."/>
            <person name="Comes H.P."/>
            <person name="Chen J."/>
            <person name="Zhu S."/>
            <person name="Lu R."/>
            <person name="Zhang X."/>
            <person name="Li P."/>
            <person name="Qiu J."/>
            <person name="Olsen K.M."/>
            <person name="Qiu Y."/>
        </authorList>
    </citation>
    <scope>NUCLEOTIDE SEQUENCE</scope>
    <source>
        <strain evidence="7">KIB01</strain>
    </source>
</reference>
<gene>
    <name evidence="7" type="ORF">Ddye_013403</name>
</gene>
<dbReference type="Proteomes" id="UP001280121">
    <property type="component" value="Unassembled WGS sequence"/>
</dbReference>
<feature type="domain" description="SWIM-type" evidence="6">
    <location>
        <begin position="217"/>
        <end position="249"/>
    </location>
</feature>
<dbReference type="SMART" id="SM00575">
    <property type="entry name" value="ZnF_PMZ"/>
    <property type="match status" value="1"/>
</dbReference>
<evidence type="ECO:0000256" key="4">
    <source>
        <dbReference type="PROSITE-ProRule" id="PRU00325"/>
    </source>
</evidence>
<accession>A0AAE0CJK0</accession>
<keyword evidence="3" id="KW-0862">Zinc</keyword>
<evidence type="ECO:0000256" key="5">
    <source>
        <dbReference type="SAM" id="MobiDB-lite"/>
    </source>
</evidence>
<organism evidence="7 8">
    <name type="scientific">Dipteronia dyeriana</name>
    <dbReference type="NCBI Taxonomy" id="168575"/>
    <lineage>
        <taxon>Eukaryota</taxon>
        <taxon>Viridiplantae</taxon>
        <taxon>Streptophyta</taxon>
        <taxon>Embryophyta</taxon>
        <taxon>Tracheophyta</taxon>
        <taxon>Spermatophyta</taxon>
        <taxon>Magnoliopsida</taxon>
        <taxon>eudicotyledons</taxon>
        <taxon>Gunneridae</taxon>
        <taxon>Pentapetalae</taxon>
        <taxon>rosids</taxon>
        <taxon>malvids</taxon>
        <taxon>Sapindales</taxon>
        <taxon>Sapindaceae</taxon>
        <taxon>Hippocastanoideae</taxon>
        <taxon>Acereae</taxon>
        <taxon>Dipteronia</taxon>
    </lineage>
</organism>
<evidence type="ECO:0000256" key="2">
    <source>
        <dbReference type="ARBA" id="ARBA00022771"/>
    </source>
</evidence>
<proteinExistence type="predicted"/>
<evidence type="ECO:0000256" key="3">
    <source>
        <dbReference type="ARBA" id="ARBA00022833"/>
    </source>
</evidence>
<evidence type="ECO:0000313" key="8">
    <source>
        <dbReference type="Proteomes" id="UP001280121"/>
    </source>
</evidence>
<dbReference type="EMBL" id="JANJYI010000004">
    <property type="protein sequence ID" value="KAK2653547.1"/>
    <property type="molecule type" value="Genomic_DNA"/>
</dbReference>
<keyword evidence="2 4" id="KW-0863">Zinc-finger</keyword>
<feature type="region of interest" description="Disordered" evidence="5">
    <location>
        <begin position="336"/>
        <end position="357"/>
    </location>
</feature>
<comment type="caution">
    <text evidence="7">The sequence shown here is derived from an EMBL/GenBank/DDBJ whole genome shotgun (WGS) entry which is preliminary data.</text>
</comment>
<dbReference type="Pfam" id="PF04434">
    <property type="entry name" value="SWIM"/>
    <property type="match status" value="1"/>
</dbReference>
<evidence type="ECO:0000256" key="1">
    <source>
        <dbReference type="ARBA" id="ARBA00022723"/>
    </source>
</evidence>
<dbReference type="InterPro" id="IPR007527">
    <property type="entry name" value="Znf_SWIM"/>
</dbReference>
<dbReference type="PROSITE" id="PS50966">
    <property type="entry name" value="ZF_SWIM"/>
    <property type="match status" value="1"/>
</dbReference>
<sequence>MQSFRLAINYNGRWNDLDYVDGKLIGEWVENKLSYNELVEMTYRLTEIDRSIYDIILYGVIKLRSRWKKYRMKRDNDIDFIFHDDSSIKEIYIDMEKRVGGGTCAGGDTHVHKLPPSFFKYDNVGCYTIDSDNEDEKPNEHNYPSSSDDTFIGVEQGTGVEDGIGGTKNCGGTGWVTFGGLSHDPFPAAPSRWILPCVVQPIDYTKYAVKDNEGKVWTIDLELRTCTYRKFDLDMLPCAHAIAVCRHTRVPKERLCSDYFTTQWLQTAYAPSIHPVPYPSSWVLPERVSSCVVHPPEGRRQSSRPKKIRICSSLEGPETRVCTNCEESGHNRITCTKPRQARSISKSSSSSIGQKPPFRRQCACGRYGLLGHNIQTCSNLEEKP</sequence>
<keyword evidence="8" id="KW-1185">Reference proteome</keyword>
<dbReference type="InterPro" id="IPR006564">
    <property type="entry name" value="Znf_PMZ"/>
</dbReference>
<keyword evidence="1" id="KW-0479">Metal-binding</keyword>
<feature type="compositionally biased region" description="Low complexity" evidence="5">
    <location>
        <begin position="343"/>
        <end position="352"/>
    </location>
</feature>
<dbReference type="GO" id="GO:0008270">
    <property type="term" value="F:zinc ion binding"/>
    <property type="evidence" value="ECO:0007669"/>
    <property type="project" value="UniProtKB-KW"/>
</dbReference>
<evidence type="ECO:0000313" key="7">
    <source>
        <dbReference type="EMBL" id="KAK2653547.1"/>
    </source>
</evidence>
<name>A0AAE0CJK0_9ROSI</name>